<dbReference type="FunFam" id="2.60.40.790:FF:000001">
    <property type="entry name" value="Nuclear migration protein nudC"/>
    <property type="match status" value="1"/>
</dbReference>
<sequence length="154" mass="18287">MKWLSLQLRIPLKINLKSGDVKIEFKKRHLTVGLKNQPPIIDAETFNEIKVEESTWVLEDRKVIFITLEKVNKMEWWNRLVMTDPELNTRKVNPEPSKLSDLDGETRSMVEKMMYDQRRKEMGLPTSEEEKKQEMLKKFMGAHPEMDFSKCKFS</sequence>
<keyword evidence="8" id="KW-1185">Reference proteome</keyword>
<proteinExistence type="inferred from homology"/>
<evidence type="ECO:0000256" key="5">
    <source>
        <dbReference type="ARBA" id="ARBA00030427"/>
    </source>
</evidence>
<keyword evidence="4" id="KW-0963">Cytoplasm</keyword>
<comment type="caution">
    <text evidence="7">The sequence shown here is derived from an EMBL/GenBank/DDBJ whole genome shotgun (WGS) entry which is preliminary data.</text>
</comment>
<dbReference type="GO" id="GO:0006457">
    <property type="term" value="P:protein folding"/>
    <property type="evidence" value="ECO:0007669"/>
    <property type="project" value="TreeGrafter"/>
</dbReference>
<dbReference type="STRING" id="158441.A0A226DZP1"/>
<dbReference type="OrthoDB" id="416217at2759"/>
<dbReference type="SUPFAM" id="SSF49764">
    <property type="entry name" value="HSP20-like chaperones"/>
    <property type="match status" value="1"/>
</dbReference>
<comment type="similarity">
    <text evidence="2">Belongs to the nudC family.</text>
</comment>
<dbReference type="InterPro" id="IPR007052">
    <property type="entry name" value="CS_dom"/>
</dbReference>
<dbReference type="AlphaFoldDB" id="A0A226DZP1"/>
<comment type="subcellular location">
    <subcellularLocation>
        <location evidence="1">Cytoplasm</location>
    </subcellularLocation>
</comment>
<feature type="domain" description="CS" evidence="6">
    <location>
        <begin position="1"/>
        <end position="81"/>
    </location>
</feature>
<dbReference type="PANTHER" id="PTHR12356">
    <property type="entry name" value="NUCLEAR MOVEMENT PROTEIN NUDC"/>
    <property type="match status" value="1"/>
</dbReference>
<dbReference type="PANTHER" id="PTHR12356:SF3">
    <property type="entry name" value="NUCLEAR MIGRATION PROTEIN NUDC"/>
    <property type="match status" value="1"/>
</dbReference>
<dbReference type="GO" id="GO:0005737">
    <property type="term" value="C:cytoplasm"/>
    <property type="evidence" value="ECO:0007669"/>
    <property type="project" value="UniProtKB-SubCell"/>
</dbReference>
<evidence type="ECO:0000256" key="3">
    <source>
        <dbReference type="ARBA" id="ARBA00017641"/>
    </source>
</evidence>
<accession>A0A226DZP1</accession>
<evidence type="ECO:0000256" key="4">
    <source>
        <dbReference type="ARBA" id="ARBA00022490"/>
    </source>
</evidence>
<evidence type="ECO:0000313" key="8">
    <source>
        <dbReference type="Proteomes" id="UP000198287"/>
    </source>
</evidence>
<protein>
    <recommendedName>
        <fullName evidence="3">Nuclear migration protein nudC</fullName>
    </recommendedName>
    <alternativeName>
        <fullName evidence="5">Nuclear distribution protein C homolog</fullName>
    </alternativeName>
</protein>
<evidence type="ECO:0000313" key="7">
    <source>
        <dbReference type="EMBL" id="OXA50490.1"/>
    </source>
</evidence>
<reference evidence="7 8" key="1">
    <citation type="submission" date="2015-12" db="EMBL/GenBank/DDBJ databases">
        <title>The genome of Folsomia candida.</title>
        <authorList>
            <person name="Faddeeva A."/>
            <person name="Derks M.F."/>
            <person name="Anvar Y."/>
            <person name="Smit S."/>
            <person name="Van Straalen N."/>
            <person name="Roelofs D."/>
        </authorList>
    </citation>
    <scope>NUCLEOTIDE SEQUENCE [LARGE SCALE GENOMIC DNA]</scope>
    <source>
        <strain evidence="7 8">VU population</strain>
        <tissue evidence="7">Whole body</tissue>
    </source>
</reference>
<dbReference type="Gene3D" id="2.60.40.790">
    <property type="match status" value="1"/>
</dbReference>
<gene>
    <name evidence="7" type="ORF">Fcan01_14923</name>
</gene>
<evidence type="ECO:0000256" key="1">
    <source>
        <dbReference type="ARBA" id="ARBA00004496"/>
    </source>
</evidence>
<dbReference type="PROSITE" id="PS51203">
    <property type="entry name" value="CS"/>
    <property type="match status" value="1"/>
</dbReference>
<evidence type="ECO:0000256" key="2">
    <source>
        <dbReference type="ARBA" id="ARBA00010513"/>
    </source>
</evidence>
<name>A0A226DZP1_FOLCA</name>
<dbReference type="InterPro" id="IPR008978">
    <property type="entry name" value="HSP20-like_chaperone"/>
</dbReference>
<dbReference type="Proteomes" id="UP000198287">
    <property type="component" value="Unassembled WGS sequence"/>
</dbReference>
<evidence type="ECO:0000259" key="6">
    <source>
        <dbReference type="PROSITE" id="PS51203"/>
    </source>
</evidence>
<dbReference type="OMA" id="RQKEMGG"/>
<dbReference type="GO" id="GO:0051082">
    <property type="term" value="F:unfolded protein binding"/>
    <property type="evidence" value="ECO:0007669"/>
    <property type="project" value="TreeGrafter"/>
</dbReference>
<organism evidence="7 8">
    <name type="scientific">Folsomia candida</name>
    <name type="common">Springtail</name>
    <dbReference type="NCBI Taxonomy" id="158441"/>
    <lineage>
        <taxon>Eukaryota</taxon>
        <taxon>Metazoa</taxon>
        <taxon>Ecdysozoa</taxon>
        <taxon>Arthropoda</taxon>
        <taxon>Hexapoda</taxon>
        <taxon>Collembola</taxon>
        <taxon>Entomobryomorpha</taxon>
        <taxon>Isotomoidea</taxon>
        <taxon>Isotomidae</taxon>
        <taxon>Proisotominae</taxon>
        <taxon>Folsomia</taxon>
    </lineage>
</organism>
<dbReference type="Pfam" id="PF04969">
    <property type="entry name" value="CS"/>
    <property type="match status" value="1"/>
</dbReference>
<dbReference type="EMBL" id="LNIX01000009">
    <property type="protein sequence ID" value="OXA50490.1"/>
    <property type="molecule type" value="Genomic_DNA"/>
</dbReference>
<dbReference type="InterPro" id="IPR037898">
    <property type="entry name" value="NudC_fam"/>
</dbReference>